<protein>
    <recommendedName>
        <fullName evidence="1">DUF7480 domain-containing protein</fullName>
    </recommendedName>
</protein>
<feature type="domain" description="DUF7480" evidence="1">
    <location>
        <begin position="35"/>
        <end position="124"/>
    </location>
</feature>
<evidence type="ECO:0000313" key="2">
    <source>
        <dbReference type="EMBL" id="QBM24993.1"/>
    </source>
</evidence>
<evidence type="ECO:0000259" key="1">
    <source>
        <dbReference type="Pfam" id="PF24295"/>
    </source>
</evidence>
<gene>
    <name evidence="2" type="ORF">E1B03_22200</name>
</gene>
<dbReference type="RefSeq" id="WP_133086939.1">
    <property type="nucleotide sequence ID" value="NZ_CP037864.1"/>
</dbReference>
<accession>A0A4P6WRR9</accession>
<dbReference type="InterPro" id="IPR055903">
    <property type="entry name" value="DUF7480"/>
</dbReference>
<dbReference type="InterPro" id="IPR054657">
    <property type="entry name" value="T6SS_periplasmic_put"/>
</dbReference>
<dbReference type="EMBL" id="CP037864">
    <property type="protein sequence ID" value="QBM24993.1"/>
    <property type="molecule type" value="Genomic_DNA"/>
</dbReference>
<keyword evidence="3" id="KW-1185">Reference proteome</keyword>
<dbReference type="NCBIfam" id="NF045617">
    <property type="entry name" value="mostly_LP"/>
    <property type="match status" value="1"/>
</dbReference>
<reference evidence="2 3" key="1">
    <citation type="submission" date="2019-03" db="EMBL/GenBank/DDBJ databases">
        <title>Complete genome sequence of an arsenate-respiring bacteria, Citrobacter sp. LY-1.</title>
        <authorList>
            <person name="Wang H."/>
            <person name="Liu Y."/>
            <person name="Li Q."/>
            <person name="Huang J."/>
        </authorList>
    </citation>
    <scope>NUCLEOTIDE SEQUENCE [LARGE SCALE GENOMIC DNA]</scope>
    <source>
        <strain evidence="2 3">LY-1</strain>
    </source>
</reference>
<dbReference type="Proteomes" id="UP000293850">
    <property type="component" value="Chromosome"/>
</dbReference>
<dbReference type="PROSITE" id="PS51257">
    <property type="entry name" value="PROKAR_LIPOPROTEIN"/>
    <property type="match status" value="1"/>
</dbReference>
<sequence length="151" mass="17125">MVKRAKRLINVTLLSYSPVFLTGCPGYGDRSFTDEETVVSMIGKNICFWVKDSEEYKPDIITITRRGAGFGNEKFMPNPPLILLDNKWCITPDFYTFPDGGQFIVTYTLGRCYSNDRPRSVVSGVDVSNDCIYNIHLTDLEIARPYSAMDK</sequence>
<proteinExistence type="predicted"/>
<evidence type="ECO:0000313" key="3">
    <source>
        <dbReference type="Proteomes" id="UP000293850"/>
    </source>
</evidence>
<dbReference type="KEGG" id="cars:E1B03_22200"/>
<dbReference type="Pfam" id="PF24295">
    <property type="entry name" value="DUF7480"/>
    <property type="match status" value="1"/>
</dbReference>
<organism evidence="2 3">
    <name type="scientific">Citrobacter arsenatis</name>
    <dbReference type="NCBI Taxonomy" id="2546350"/>
    <lineage>
        <taxon>Bacteria</taxon>
        <taxon>Pseudomonadati</taxon>
        <taxon>Pseudomonadota</taxon>
        <taxon>Gammaproteobacteria</taxon>
        <taxon>Enterobacterales</taxon>
        <taxon>Enterobacteriaceae</taxon>
        <taxon>Citrobacter</taxon>
    </lineage>
</organism>
<dbReference type="AlphaFoldDB" id="A0A4P6WRR9"/>
<name>A0A4P6WRR9_9ENTR</name>